<comment type="similarity">
    <text evidence="3">Belongs to the GRAS family.</text>
</comment>
<comment type="caution">
    <text evidence="4">The sequence shown here is derived from an EMBL/GenBank/DDBJ whole genome shotgun (WGS) entry which is preliminary data.</text>
</comment>
<organism evidence="4 5">
    <name type="scientific">Eleusine coracana subsp. coracana</name>
    <dbReference type="NCBI Taxonomy" id="191504"/>
    <lineage>
        <taxon>Eukaryota</taxon>
        <taxon>Viridiplantae</taxon>
        <taxon>Streptophyta</taxon>
        <taxon>Embryophyta</taxon>
        <taxon>Tracheophyta</taxon>
        <taxon>Spermatophyta</taxon>
        <taxon>Magnoliopsida</taxon>
        <taxon>Liliopsida</taxon>
        <taxon>Poales</taxon>
        <taxon>Poaceae</taxon>
        <taxon>PACMAD clade</taxon>
        <taxon>Chloridoideae</taxon>
        <taxon>Cynodonteae</taxon>
        <taxon>Eleusininae</taxon>
        <taxon>Eleusine</taxon>
    </lineage>
</organism>
<evidence type="ECO:0000256" key="3">
    <source>
        <dbReference type="PROSITE-ProRule" id="PRU01191"/>
    </source>
</evidence>
<dbReference type="InterPro" id="IPR005202">
    <property type="entry name" value="TF_GRAS"/>
</dbReference>
<accession>A0AAV5DRG8</accession>
<evidence type="ECO:0000313" key="4">
    <source>
        <dbReference type="EMBL" id="GJN12702.1"/>
    </source>
</evidence>
<feature type="short sequence motif" description="VHIID" evidence="3">
    <location>
        <begin position="218"/>
        <end position="222"/>
    </location>
</feature>
<dbReference type="PANTHER" id="PTHR31636">
    <property type="entry name" value="OSJNBA0084A10.13 PROTEIN-RELATED"/>
    <property type="match status" value="1"/>
</dbReference>
<dbReference type="PROSITE" id="PS50985">
    <property type="entry name" value="GRAS"/>
    <property type="match status" value="1"/>
</dbReference>
<keyword evidence="1" id="KW-0805">Transcription regulation</keyword>
<keyword evidence="2" id="KW-0804">Transcription</keyword>
<evidence type="ECO:0008006" key="6">
    <source>
        <dbReference type="Google" id="ProtNLM"/>
    </source>
</evidence>
<reference evidence="4" key="2">
    <citation type="submission" date="2021-12" db="EMBL/GenBank/DDBJ databases">
        <title>Resequencing data analysis of finger millet.</title>
        <authorList>
            <person name="Hatakeyama M."/>
            <person name="Aluri S."/>
            <person name="Balachadran M.T."/>
            <person name="Sivarajan S.R."/>
            <person name="Poveda L."/>
            <person name="Shimizu-Inatsugi R."/>
            <person name="Schlapbach R."/>
            <person name="Sreeman S.M."/>
            <person name="Shimizu K.K."/>
        </authorList>
    </citation>
    <scope>NUCLEOTIDE SEQUENCE</scope>
</reference>
<dbReference type="EMBL" id="BQKI01000024">
    <property type="protein sequence ID" value="GJN12702.1"/>
    <property type="molecule type" value="Genomic_DNA"/>
</dbReference>
<reference evidence="4" key="1">
    <citation type="journal article" date="2018" name="DNA Res.">
        <title>Multiple hybrid de novo genome assembly of finger millet, an orphan allotetraploid crop.</title>
        <authorList>
            <person name="Hatakeyama M."/>
            <person name="Aluri S."/>
            <person name="Balachadran M.T."/>
            <person name="Sivarajan S.R."/>
            <person name="Patrignani A."/>
            <person name="Gruter S."/>
            <person name="Poveda L."/>
            <person name="Shimizu-Inatsugi R."/>
            <person name="Baeten J."/>
            <person name="Francoijs K.J."/>
            <person name="Nataraja K.N."/>
            <person name="Reddy Y.A.N."/>
            <person name="Phadnis S."/>
            <person name="Ravikumar R.L."/>
            <person name="Schlapbach R."/>
            <person name="Sreeman S.M."/>
            <person name="Shimizu K.K."/>
        </authorList>
    </citation>
    <scope>NUCLEOTIDE SEQUENCE</scope>
</reference>
<keyword evidence="5" id="KW-1185">Reference proteome</keyword>
<evidence type="ECO:0000313" key="5">
    <source>
        <dbReference type="Proteomes" id="UP001054889"/>
    </source>
</evidence>
<evidence type="ECO:0000256" key="1">
    <source>
        <dbReference type="ARBA" id="ARBA00023015"/>
    </source>
</evidence>
<dbReference type="Proteomes" id="UP001054889">
    <property type="component" value="Unassembled WGS sequence"/>
</dbReference>
<dbReference type="Pfam" id="PF03514">
    <property type="entry name" value="GRAS"/>
    <property type="match status" value="1"/>
</dbReference>
<gene>
    <name evidence="4" type="primary">ga31007</name>
    <name evidence="4" type="ORF">PR202_ga31007</name>
</gene>
<comment type="caution">
    <text evidence="3">Lacks conserved residue(s) required for the propagation of feature annotation.</text>
</comment>
<dbReference type="AlphaFoldDB" id="A0AAV5DRG8"/>
<protein>
    <recommendedName>
        <fullName evidence="6">Protein SHORT-ROOT 1</fullName>
    </recommendedName>
</protein>
<name>A0AAV5DRG8_ELECO</name>
<sequence length="397" mass="42519">MDTLFRLVSFHQPQAAAAPYPSPDQQLQQQSPYSSRLLLLVFVPAARALIECPTTHAHTATVVVVVSARAHAHTAPSTSSTGGHGGLFEAADFSFPSVDIDLDFSSTPASPSAATAGTTWATQLLLECARAVAARDSQRVQQLMACSRASDVIGPPHAAHARAASDRNTSFESTRRTALRFQELSPWASFGHVAANGSILESFLAAAAASSSSEQQRLHILDLSNTFCTQWPTLLEALATRSSDETPHLSITTVVPAGAQRVMPEIAQRLEKFARLMGVPFAFRVVHHAGDLAALDLGALLVQDDDNLNTTAALAVNCVNALRGVAPAGRDAFLASVRRLDPRVVTVVEEEADLFVASMDSTTDSEEDAFVKVFGEGLRFFTSYMDSLEESFPKNEQ</sequence>
<proteinExistence type="inferred from homology"/>
<evidence type="ECO:0000256" key="2">
    <source>
        <dbReference type="ARBA" id="ARBA00023163"/>
    </source>
</evidence>